<dbReference type="AlphaFoldDB" id="A0AAV5UGN8"/>
<dbReference type="Proteomes" id="UP001432027">
    <property type="component" value="Unassembled WGS sequence"/>
</dbReference>
<accession>A0AAV5UGN8</accession>
<dbReference type="EMBL" id="BTSX01000006">
    <property type="protein sequence ID" value="GMT05616.1"/>
    <property type="molecule type" value="Genomic_DNA"/>
</dbReference>
<feature type="region of interest" description="Disordered" evidence="1">
    <location>
        <begin position="1"/>
        <end position="28"/>
    </location>
</feature>
<keyword evidence="3" id="KW-1185">Reference proteome</keyword>
<organism evidence="2 3">
    <name type="scientific">Pristionchus entomophagus</name>
    <dbReference type="NCBI Taxonomy" id="358040"/>
    <lineage>
        <taxon>Eukaryota</taxon>
        <taxon>Metazoa</taxon>
        <taxon>Ecdysozoa</taxon>
        <taxon>Nematoda</taxon>
        <taxon>Chromadorea</taxon>
        <taxon>Rhabditida</taxon>
        <taxon>Rhabditina</taxon>
        <taxon>Diplogasteromorpha</taxon>
        <taxon>Diplogasteroidea</taxon>
        <taxon>Neodiplogasteridae</taxon>
        <taxon>Pristionchus</taxon>
    </lineage>
</organism>
<evidence type="ECO:0000313" key="2">
    <source>
        <dbReference type="EMBL" id="GMT05616.1"/>
    </source>
</evidence>
<reference evidence="2" key="1">
    <citation type="submission" date="2023-10" db="EMBL/GenBank/DDBJ databases">
        <title>Genome assembly of Pristionchus species.</title>
        <authorList>
            <person name="Yoshida K."/>
            <person name="Sommer R.J."/>
        </authorList>
    </citation>
    <scope>NUCLEOTIDE SEQUENCE</scope>
    <source>
        <strain evidence="2">RS0144</strain>
    </source>
</reference>
<feature type="non-terminal residue" evidence="2">
    <location>
        <position position="84"/>
    </location>
</feature>
<feature type="non-terminal residue" evidence="2">
    <location>
        <position position="1"/>
    </location>
</feature>
<proteinExistence type="predicted"/>
<evidence type="ECO:0008006" key="4">
    <source>
        <dbReference type="Google" id="ProtNLM"/>
    </source>
</evidence>
<gene>
    <name evidence="2" type="ORF">PENTCL1PPCAC_27790</name>
</gene>
<evidence type="ECO:0000313" key="3">
    <source>
        <dbReference type="Proteomes" id="UP001432027"/>
    </source>
</evidence>
<name>A0AAV5UGN8_9BILA</name>
<protein>
    <recommendedName>
        <fullName evidence="4">Ribosomal protein</fullName>
    </recommendedName>
</protein>
<evidence type="ECO:0000256" key="1">
    <source>
        <dbReference type="SAM" id="MobiDB-lite"/>
    </source>
</evidence>
<comment type="caution">
    <text evidence="2">The sequence shown here is derived from an EMBL/GenBank/DDBJ whole genome shotgun (WGS) entry which is preliminary data.</text>
</comment>
<sequence length="84" mass="9457">CQDRRTDTLSEQWTTNGKGGSNGSPLFNSRRSVQSSLLTFRAFVPVRVKETGVTGCCRRCGSRKHVCCTSRRRSLLDRSDYNVL</sequence>